<feature type="repeat" description="TPR" evidence="3">
    <location>
        <begin position="1054"/>
        <end position="1087"/>
    </location>
</feature>
<dbReference type="PANTHER" id="PTHR45641:SF1">
    <property type="entry name" value="AAA+ ATPASE DOMAIN-CONTAINING PROTEIN"/>
    <property type="match status" value="1"/>
</dbReference>
<dbReference type="InterPro" id="IPR011990">
    <property type="entry name" value="TPR-like_helical_dom_sf"/>
</dbReference>
<dbReference type="Pfam" id="PF07719">
    <property type="entry name" value="TPR_2"/>
    <property type="match status" value="1"/>
</dbReference>
<dbReference type="InterPro" id="IPR013105">
    <property type="entry name" value="TPR_2"/>
</dbReference>
<keyword evidence="2 3" id="KW-0802">TPR repeat</keyword>
<evidence type="ECO:0000256" key="2">
    <source>
        <dbReference type="ARBA" id="ARBA00022803"/>
    </source>
</evidence>
<organism evidence="4 5">
    <name type="scientific">Ruminococcus flavefaciens</name>
    <dbReference type="NCBI Taxonomy" id="1265"/>
    <lineage>
        <taxon>Bacteria</taxon>
        <taxon>Bacillati</taxon>
        <taxon>Bacillota</taxon>
        <taxon>Clostridia</taxon>
        <taxon>Eubacteriales</taxon>
        <taxon>Oscillospiraceae</taxon>
        <taxon>Ruminococcus</taxon>
    </lineage>
</organism>
<protein>
    <submittedName>
        <fullName evidence="4">Tetratricopeptide repeat-containing protein</fullName>
    </submittedName>
</protein>
<dbReference type="EMBL" id="FPIP01000002">
    <property type="protein sequence ID" value="SFW22615.1"/>
    <property type="molecule type" value="Genomic_DNA"/>
</dbReference>
<dbReference type="PROSITE" id="PS50293">
    <property type="entry name" value="TPR_REGION"/>
    <property type="match status" value="2"/>
</dbReference>
<sequence>MRFGFKELNDDEKDSFFDVICAAAADLPDPCPLLEDFGSHSSALVGATYAGYKFLRSRHEYKKFMQHFENESRKLIPYKVTSEEANQIFKAVEKYIKKIRKEEKKLSFYFLHKEKAPELVDCLFRECNNALEDKEISDEALRSVLNNLVSILLQNNKGVMLLTELSDITKDILDRLKQDGKDIDILKNDLEALKKALDALLPKYAIYVNNAELPSVITSNIFSFRNPNITFCGRESELTKLKEWLKRPGISVWGITGPGGIGKSRLALHFAQLDEADWQTVWLDEALLKALLGCTEFNFNKPVLFICDYASQYESHLKLIIDKMSWANANAKFLLLERSVVWYNEFRCKNDIIKENALKDPIELEKSAFSDDDYFNIMHDIADHEYEGRMIPDDDMRSIIEKSKQLSDGEGSVRCLFLMLITDAYLRDESIQVINAKELLHNYIEHSKKIISDKYGEEITESGLRVLAYATVCDGVKWEEKYPAIQSDLDKIMEHFPDDREKVNDFFSQLSETEISNTVAALKPDLIGEFLFLNIWENLFISSQTKWISELCNNNFSKRFLARCLADWQEKAELLESVFFEENVDNQIRFFGSAVFCTAVSILDSEAMQMEYLDRIKLLDIDHSGIVLANYIMSVNFIFTNAMKETREKCINLIYDIKWDQYRCDFVEESYSLELALINAAEVLHSNGNYDEALKYYEKALEFDLNAHETEFEYEQTSRIYNNIALIYRIKNDYNSALVNYNKALDVSIKIFGSDDPNTTNIYSNIACVYIELHDYEKALDYFMKDLKACQNEYGADHHNTAKCYNNIANLYQREGKIDEAIKWFEKGVDILEKTLGENHLRTAVLYDGCAGAYKAKGEYEHAKNLYMRALQTREKSLGVNHPDTAYTYNNLAGVYKDLRRLDDAMHLYEKALKIRQSVYGEINMNTSMTYNGMGTVYDLKGDYKNALFCYKKAFNIRKELFGEKDLSLAVIYDNIAESYNHMGERNTAITNYRNALNIRKKGLDRNHSDIASTYLKLAAIYYEKEDYDNAINNYKEALKIEEKVLGKDHISTAYVYYNLAALYFLEKKYEKALEYAKKSEESLEKNYDKKKERLQSTYKILLKIYTHKKNHKKILYYQKRLCNI</sequence>
<feature type="repeat" description="TPR" evidence="3">
    <location>
        <begin position="886"/>
        <end position="919"/>
    </location>
</feature>
<dbReference type="Proteomes" id="UP000183461">
    <property type="component" value="Unassembled WGS sequence"/>
</dbReference>
<feature type="repeat" description="TPR" evidence="3">
    <location>
        <begin position="970"/>
        <end position="1003"/>
    </location>
</feature>
<dbReference type="PROSITE" id="PS50005">
    <property type="entry name" value="TPR"/>
    <property type="match status" value="9"/>
</dbReference>
<accession>A0A1K1MHK0</accession>
<evidence type="ECO:0000256" key="1">
    <source>
        <dbReference type="ARBA" id="ARBA00022737"/>
    </source>
</evidence>
<gene>
    <name evidence="4" type="ORF">SAMN02910280_1216</name>
</gene>
<feature type="repeat" description="TPR" evidence="3">
    <location>
        <begin position="674"/>
        <end position="707"/>
    </location>
</feature>
<feature type="repeat" description="TPR" evidence="3">
    <location>
        <begin position="928"/>
        <end position="961"/>
    </location>
</feature>
<feature type="repeat" description="TPR" evidence="3">
    <location>
        <begin position="802"/>
        <end position="835"/>
    </location>
</feature>
<feature type="repeat" description="TPR" evidence="3">
    <location>
        <begin position="760"/>
        <end position="793"/>
    </location>
</feature>
<reference evidence="4 5" key="1">
    <citation type="submission" date="2016-11" db="EMBL/GenBank/DDBJ databases">
        <authorList>
            <person name="Jaros S."/>
            <person name="Januszkiewicz K."/>
            <person name="Wedrychowicz H."/>
        </authorList>
    </citation>
    <scope>NUCLEOTIDE SEQUENCE [LARGE SCALE GENOMIC DNA]</scope>
    <source>
        <strain evidence="4 5">YL228</strain>
    </source>
</reference>
<dbReference type="PANTHER" id="PTHR45641">
    <property type="entry name" value="TETRATRICOPEPTIDE REPEAT PROTEIN (AFU_ORTHOLOGUE AFUA_6G03870)"/>
    <property type="match status" value="1"/>
</dbReference>
<feature type="repeat" description="TPR" evidence="3">
    <location>
        <begin position="1012"/>
        <end position="1045"/>
    </location>
</feature>
<name>A0A1K1MHK0_RUMFL</name>
<dbReference type="AlphaFoldDB" id="A0A1K1MHK0"/>
<dbReference type="Pfam" id="PF13424">
    <property type="entry name" value="TPR_12"/>
    <property type="match status" value="4"/>
</dbReference>
<dbReference type="SUPFAM" id="SSF52540">
    <property type="entry name" value="P-loop containing nucleoside triphosphate hydrolases"/>
    <property type="match status" value="1"/>
</dbReference>
<keyword evidence="1" id="KW-0677">Repeat</keyword>
<dbReference type="InterPro" id="IPR027417">
    <property type="entry name" value="P-loop_NTPase"/>
</dbReference>
<evidence type="ECO:0000313" key="5">
    <source>
        <dbReference type="Proteomes" id="UP000183461"/>
    </source>
</evidence>
<dbReference type="SUPFAM" id="SSF81901">
    <property type="entry name" value="HCP-like"/>
    <property type="match status" value="1"/>
</dbReference>
<dbReference type="RefSeq" id="WP_072299580.1">
    <property type="nucleotide sequence ID" value="NZ_FPIP01000002.1"/>
</dbReference>
<dbReference type="InterPro" id="IPR019734">
    <property type="entry name" value="TPR_rpt"/>
</dbReference>
<evidence type="ECO:0000256" key="3">
    <source>
        <dbReference type="PROSITE-ProRule" id="PRU00339"/>
    </source>
</evidence>
<dbReference type="SMART" id="SM00028">
    <property type="entry name" value="TPR"/>
    <property type="match status" value="10"/>
</dbReference>
<dbReference type="Gene3D" id="3.40.50.300">
    <property type="entry name" value="P-loop containing nucleotide triphosphate hydrolases"/>
    <property type="match status" value="1"/>
</dbReference>
<dbReference type="Gene3D" id="1.25.40.10">
    <property type="entry name" value="Tetratricopeptide repeat domain"/>
    <property type="match status" value="4"/>
</dbReference>
<proteinExistence type="predicted"/>
<evidence type="ECO:0000313" key="4">
    <source>
        <dbReference type="EMBL" id="SFW22615.1"/>
    </source>
</evidence>
<dbReference type="SUPFAM" id="SSF48452">
    <property type="entry name" value="TPR-like"/>
    <property type="match status" value="2"/>
</dbReference>
<feature type="repeat" description="TPR" evidence="3">
    <location>
        <begin position="718"/>
        <end position="751"/>
    </location>
</feature>